<protein>
    <recommendedName>
        <fullName evidence="3">B30.2/SPRY domain-containing protein</fullName>
    </recommendedName>
</protein>
<dbReference type="InterPro" id="IPR013320">
    <property type="entry name" value="ConA-like_dom_sf"/>
</dbReference>
<dbReference type="Proteomes" id="UP000324800">
    <property type="component" value="Unassembled WGS sequence"/>
</dbReference>
<organism evidence="1 2">
    <name type="scientific">Streblomastix strix</name>
    <dbReference type="NCBI Taxonomy" id="222440"/>
    <lineage>
        <taxon>Eukaryota</taxon>
        <taxon>Metamonada</taxon>
        <taxon>Preaxostyla</taxon>
        <taxon>Oxymonadida</taxon>
        <taxon>Streblomastigidae</taxon>
        <taxon>Streblomastix</taxon>
    </lineage>
</organism>
<comment type="caution">
    <text evidence="1">The sequence shown here is derived from an EMBL/GenBank/DDBJ whole genome shotgun (WGS) entry which is preliminary data.</text>
</comment>
<evidence type="ECO:0008006" key="3">
    <source>
        <dbReference type="Google" id="ProtNLM"/>
    </source>
</evidence>
<dbReference type="Gene3D" id="2.60.120.920">
    <property type="match status" value="1"/>
</dbReference>
<gene>
    <name evidence="1" type="ORF">EZS28_012157</name>
</gene>
<name>A0A5J4WBK3_9EUKA</name>
<dbReference type="AlphaFoldDB" id="A0A5J4WBK3"/>
<dbReference type="EMBL" id="SNRW01002582">
    <property type="protein sequence ID" value="KAA6392317.1"/>
    <property type="molecule type" value="Genomic_DNA"/>
</dbReference>
<dbReference type="OrthoDB" id="2306477at2759"/>
<reference evidence="1 2" key="1">
    <citation type="submission" date="2019-03" db="EMBL/GenBank/DDBJ databases">
        <title>Single cell metagenomics reveals metabolic interactions within the superorganism composed of flagellate Streblomastix strix and complex community of Bacteroidetes bacteria on its surface.</title>
        <authorList>
            <person name="Treitli S.C."/>
            <person name="Kolisko M."/>
            <person name="Husnik F."/>
            <person name="Keeling P."/>
            <person name="Hampl V."/>
        </authorList>
    </citation>
    <scope>NUCLEOTIDE SEQUENCE [LARGE SCALE GENOMIC DNA]</scope>
    <source>
        <strain evidence="1">ST1C</strain>
    </source>
</reference>
<accession>A0A5J4WBK3</accession>
<evidence type="ECO:0000313" key="1">
    <source>
        <dbReference type="EMBL" id="KAA6392317.1"/>
    </source>
</evidence>
<evidence type="ECO:0000313" key="2">
    <source>
        <dbReference type="Proteomes" id="UP000324800"/>
    </source>
</evidence>
<sequence>MSVAHTHLNPSEEDVLVEGETFTHTRDNYHGCTILFNPLINSGIYRFEVSNEHRFTSIGIADDSLPFGQDEVPSKYGWTNVVEYMNDGGMHHIGNLDGWIKGNDPFNKPGDRVALELDMDSSPRTLTFFVNDVEQKNYLTNIPAAVNFYGYIFDFGASFKVVKFKRLAKITSTHGFLSKKWEWGKEWK</sequence>
<dbReference type="SUPFAM" id="SSF49899">
    <property type="entry name" value="Concanavalin A-like lectins/glucanases"/>
    <property type="match status" value="1"/>
</dbReference>
<dbReference type="InterPro" id="IPR043136">
    <property type="entry name" value="B30.2/SPRY_sf"/>
</dbReference>
<proteinExistence type="predicted"/>